<comment type="pathway">
    <text evidence="2">Lipid metabolism; sphingolipid metabolism.</text>
</comment>
<dbReference type="SMART" id="SM00724">
    <property type="entry name" value="TLC"/>
    <property type="match status" value="1"/>
</dbReference>
<feature type="transmembrane region" description="Helical" evidence="9">
    <location>
        <begin position="98"/>
        <end position="120"/>
    </location>
</feature>
<evidence type="ECO:0000256" key="8">
    <source>
        <dbReference type="PROSITE-ProRule" id="PRU00205"/>
    </source>
</evidence>
<keyword evidence="6 8" id="KW-0472">Membrane</keyword>
<feature type="transmembrane region" description="Helical" evidence="9">
    <location>
        <begin position="47"/>
        <end position="65"/>
    </location>
</feature>
<feature type="domain" description="TLC" evidence="10">
    <location>
        <begin position="89"/>
        <end position="303"/>
    </location>
</feature>
<comment type="catalytic activity">
    <reaction evidence="7">
        <text>sphinganine + octadecanoyl-CoA = N-(octadecanoyl)-sphinganine + CoA + H(+)</text>
        <dbReference type="Rhea" id="RHEA:36547"/>
        <dbReference type="ChEBI" id="CHEBI:15378"/>
        <dbReference type="ChEBI" id="CHEBI:57287"/>
        <dbReference type="ChEBI" id="CHEBI:57394"/>
        <dbReference type="ChEBI" id="CHEBI:57817"/>
        <dbReference type="ChEBI" id="CHEBI:67033"/>
    </reaction>
    <physiologicalReaction direction="left-to-right" evidence="7">
        <dbReference type="Rhea" id="RHEA:36548"/>
    </physiologicalReaction>
</comment>
<evidence type="ECO:0000256" key="5">
    <source>
        <dbReference type="ARBA" id="ARBA00022989"/>
    </source>
</evidence>
<protein>
    <submittedName>
        <fullName evidence="12">Ceramide synthase 1 isoform X1</fullName>
    </submittedName>
</protein>
<dbReference type="PANTHER" id="PTHR12560:SF58">
    <property type="entry name" value="CERAMIDE SYNTHASE 1"/>
    <property type="match status" value="1"/>
</dbReference>
<evidence type="ECO:0000256" key="6">
    <source>
        <dbReference type="ARBA" id="ARBA00023136"/>
    </source>
</evidence>
<name>A0ABM5ELM3_9SAUR</name>
<feature type="transmembrane region" description="Helical" evidence="9">
    <location>
        <begin position="168"/>
        <end position="187"/>
    </location>
</feature>
<evidence type="ECO:0000256" key="1">
    <source>
        <dbReference type="ARBA" id="ARBA00004141"/>
    </source>
</evidence>
<evidence type="ECO:0000256" key="3">
    <source>
        <dbReference type="ARBA" id="ARBA00004991"/>
    </source>
</evidence>
<evidence type="ECO:0000313" key="12">
    <source>
        <dbReference type="RefSeq" id="XP_072834048.1"/>
    </source>
</evidence>
<evidence type="ECO:0000256" key="7">
    <source>
        <dbReference type="ARBA" id="ARBA00049036"/>
    </source>
</evidence>
<dbReference type="Proteomes" id="UP001652642">
    <property type="component" value="Chromosome 7"/>
</dbReference>
<dbReference type="InterPro" id="IPR016439">
    <property type="entry name" value="Lag1/Lac1-like"/>
</dbReference>
<evidence type="ECO:0000259" key="10">
    <source>
        <dbReference type="PROSITE" id="PS50922"/>
    </source>
</evidence>
<reference evidence="12" key="1">
    <citation type="submission" date="2025-08" db="UniProtKB">
        <authorList>
            <consortium name="RefSeq"/>
        </authorList>
    </citation>
    <scope>IDENTIFICATION</scope>
</reference>
<comment type="subcellular location">
    <subcellularLocation>
        <location evidence="1">Membrane</location>
        <topology evidence="1">Multi-pass membrane protein</topology>
    </subcellularLocation>
</comment>
<gene>
    <name evidence="12" type="primary">CERS1</name>
</gene>
<feature type="transmembrane region" description="Helical" evidence="9">
    <location>
        <begin position="140"/>
        <end position="161"/>
    </location>
</feature>
<evidence type="ECO:0000256" key="2">
    <source>
        <dbReference type="ARBA" id="ARBA00004760"/>
    </source>
</evidence>
<organism evidence="11 12">
    <name type="scientific">Pogona vitticeps</name>
    <name type="common">central bearded dragon</name>
    <dbReference type="NCBI Taxonomy" id="103695"/>
    <lineage>
        <taxon>Eukaryota</taxon>
        <taxon>Metazoa</taxon>
        <taxon>Chordata</taxon>
        <taxon>Craniata</taxon>
        <taxon>Vertebrata</taxon>
        <taxon>Euteleostomi</taxon>
        <taxon>Lepidosauria</taxon>
        <taxon>Squamata</taxon>
        <taxon>Bifurcata</taxon>
        <taxon>Unidentata</taxon>
        <taxon>Episquamata</taxon>
        <taxon>Toxicofera</taxon>
        <taxon>Iguania</taxon>
        <taxon>Acrodonta</taxon>
        <taxon>Agamidae</taxon>
        <taxon>Amphibolurinae</taxon>
        <taxon>Pogona</taxon>
    </lineage>
</organism>
<keyword evidence="5 9" id="KW-1133">Transmembrane helix</keyword>
<dbReference type="Pfam" id="PF03798">
    <property type="entry name" value="TRAM_LAG1_CLN8"/>
    <property type="match status" value="1"/>
</dbReference>
<feature type="transmembrane region" description="Helical" evidence="9">
    <location>
        <begin position="270"/>
        <end position="298"/>
    </location>
</feature>
<evidence type="ECO:0000256" key="9">
    <source>
        <dbReference type="SAM" id="Phobius"/>
    </source>
</evidence>
<dbReference type="GeneID" id="110072532"/>
<comment type="pathway">
    <text evidence="3">Sphingolipid metabolism.</text>
</comment>
<feature type="transmembrane region" description="Helical" evidence="9">
    <location>
        <begin position="230"/>
        <end position="250"/>
    </location>
</feature>
<sequence>MPAAAPRMPSYEQLVRRSYGSLSGALRGCGECGWDLARRTWAEHAQLAWSEALLALLCALGWTLARRAAARRLLRPFAEWCQLPPQDAAKMPESAWKLAFYTIAWTYDTYLLFFRDYPFFYDPPSVFYDWKTGMEVPADIAVAYLMQASFYGHALYATLYMDAWRKDSVVMLIHHVVTLMLIVASYIFRYHNIGILVLFLHDISDIQLEFTKLNVYFKYRGGTYHRLNDIISNVGCVTFCISWFWFRLYWFPLKVLYATCHTSLQTVPGIPFYFFFNALLLMLTLLNIYWFLYIVFFVTKVFMGQVQELNDVREYDVDVASRTKDGELRLPSSLKEGKHLKNGLVKDKRL</sequence>
<evidence type="ECO:0000256" key="4">
    <source>
        <dbReference type="ARBA" id="ARBA00022692"/>
    </source>
</evidence>
<evidence type="ECO:0000313" key="11">
    <source>
        <dbReference type="Proteomes" id="UP001652642"/>
    </source>
</evidence>
<keyword evidence="4 8" id="KW-0812">Transmembrane</keyword>
<dbReference type="RefSeq" id="XP_072834048.1">
    <property type="nucleotide sequence ID" value="XM_072977947.1"/>
</dbReference>
<dbReference type="PANTHER" id="PTHR12560">
    <property type="entry name" value="LONGEVITY ASSURANCE FACTOR 1 LAG1"/>
    <property type="match status" value="1"/>
</dbReference>
<dbReference type="PROSITE" id="PS50922">
    <property type="entry name" value="TLC"/>
    <property type="match status" value="1"/>
</dbReference>
<keyword evidence="11" id="KW-1185">Reference proteome</keyword>
<accession>A0ABM5ELM3</accession>
<dbReference type="InterPro" id="IPR006634">
    <property type="entry name" value="TLC-dom"/>
</dbReference>
<proteinExistence type="predicted"/>